<comment type="catalytic activity">
    <reaction evidence="8 10">
        <text>O-phospho-L-tyrosyl-[protein] + H2O = L-tyrosyl-[protein] + phosphate</text>
        <dbReference type="Rhea" id="RHEA:10684"/>
        <dbReference type="Rhea" id="RHEA-COMP:10136"/>
        <dbReference type="Rhea" id="RHEA-COMP:20101"/>
        <dbReference type="ChEBI" id="CHEBI:15377"/>
        <dbReference type="ChEBI" id="CHEBI:43474"/>
        <dbReference type="ChEBI" id="CHEBI:46858"/>
        <dbReference type="ChEBI" id="CHEBI:61978"/>
        <dbReference type="EC" id="3.1.3.48"/>
    </reaction>
</comment>
<dbReference type="Pfam" id="PF00581">
    <property type="entry name" value="Rhodanese"/>
    <property type="match status" value="1"/>
</dbReference>
<gene>
    <name evidence="13" type="primary">MIH1</name>
    <name evidence="13" type="ORF">N0V93_003563</name>
</gene>
<keyword evidence="7 10" id="KW-0131">Cell cycle</keyword>
<dbReference type="InterPro" id="IPR000751">
    <property type="entry name" value="MPI_Phosphatase"/>
</dbReference>
<dbReference type="GO" id="GO:0000086">
    <property type="term" value="P:G2/M transition of mitotic cell cycle"/>
    <property type="evidence" value="ECO:0007669"/>
    <property type="project" value="TreeGrafter"/>
</dbReference>
<dbReference type="AlphaFoldDB" id="A0A9W9CZ91"/>
<evidence type="ECO:0000256" key="11">
    <source>
        <dbReference type="SAM" id="MobiDB-lite"/>
    </source>
</evidence>
<dbReference type="PRINTS" id="PR00716">
    <property type="entry name" value="MPIPHPHTASE"/>
</dbReference>
<feature type="compositionally biased region" description="Polar residues" evidence="11">
    <location>
        <begin position="210"/>
        <end position="221"/>
    </location>
</feature>
<dbReference type="GO" id="GO:0051301">
    <property type="term" value="P:cell division"/>
    <property type="evidence" value="ECO:0007669"/>
    <property type="project" value="UniProtKB-UniRule"/>
</dbReference>
<keyword evidence="6 10" id="KW-0904">Protein phosphatase</keyword>
<dbReference type="PROSITE" id="PS50206">
    <property type="entry name" value="RHODANESE_3"/>
    <property type="match status" value="1"/>
</dbReference>
<feature type="region of interest" description="Disordered" evidence="11">
    <location>
        <begin position="198"/>
        <end position="316"/>
    </location>
</feature>
<sequence>MATSSPLAAMHPQAAPSFGHPDMFRSHAAFNGESIGSNMLFRDRIMPKNKPDYFNAKGVHGSSPTASLVADLSQNFRIDNEASPRFPTPRRALFTTNTIIHAFDEKGKGAHRGIVAGHCGIDGVPVEYQTTPPLPATSSPGGMDMDISPVPMHKGGFVSQIEIHSPTPLASPEDDEEMMLDSPAPIARRTIVEGQKLADRRKLNLRRPSLTRTKGYSTSAVPNRLHPEAQVNGFKFGNDDRPGSSSSNLSLSECFEDSPPQERRAVSAASPCSGAGRSTRLASLSAAPTRNGSPITSQSRRLGNPRERPRKAYRRSLSMFENSGDVINPKEDVTSQPKLQSVVDMEEPAELVLPHFFPNGQNDSIPRIDRSTFLDILDGKYDDQYDNRLIIDSRFEYEYDGGHVDGAVNYNDKELLASHLFQNPPDGRTLLVFHCEYSAHRAPLMARHVRSEDRIYNAECYPRLTYPEMYILDGGYSTFFSEHRERCYPQAYVEMDAAEHATTCEKEMDRLRQNRKALGRAQTYAFGQASAVGCESPSAAYRSSFDDSPMQLGDSPSCGQDRGHARRMASY</sequence>
<comment type="caution">
    <text evidence="13">The sequence shown here is derived from an EMBL/GenBank/DDBJ whole genome shotgun (WGS) entry which is preliminary data.</text>
</comment>
<dbReference type="GO" id="GO:0004725">
    <property type="term" value="F:protein tyrosine phosphatase activity"/>
    <property type="evidence" value="ECO:0007669"/>
    <property type="project" value="UniProtKB-UniRule"/>
</dbReference>
<evidence type="ECO:0000256" key="3">
    <source>
        <dbReference type="ARBA" id="ARBA00022618"/>
    </source>
</evidence>
<evidence type="ECO:0000256" key="1">
    <source>
        <dbReference type="ARBA" id="ARBA00011065"/>
    </source>
</evidence>
<dbReference type="Gene3D" id="3.40.250.10">
    <property type="entry name" value="Rhodanese-like domain"/>
    <property type="match status" value="1"/>
</dbReference>
<dbReference type="Proteomes" id="UP001140453">
    <property type="component" value="Unassembled WGS sequence"/>
</dbReference>
<keyword evidence="14" id="KW-1185">Reference proteome</keyword>
<evidence type="ECO:0000256" key="8">
    <source>
        <dbReference type="ARBA" id="ARBA00051722"/>
    </source>
</evidence>
<dbReference type="GO" id="GO:0005737">
    <property type="term" value="C:cytoplasm"/>
    <property type="evidence" value="ECO:0007669"/>
    <property type="project" value="TreeGrafter"/>
</dbReference>
<feature type="region of interest" description="Disordered" evidence="11">
    <location>
        <begin position="545"/>
        <end position="571"/>
    </location>
</feature>
<evidence type="ECO:0000313" key="13">
    <source>
        <dbReference type="EMBL" id="KAJ4394346.1"/>
    </source>
</evidence>
<keyword evidence="5 10" id="KW-0378">Hydrolase</keyword>
<keyword evidence="4 10" id="KW-0498">Mitosis</keyword>
<evidence type="ECO:0000256" key="7">
    <source>
        <dbReference type="ARBA" id="ARBA00023306"/>
    </source>
</evidence>
<accession>A0A9W9CZ91</accession>
<evidence type="ECO:0000256" key="2">
    <source>
        <dbReference type="ARBA" id="ARBA00013064"/>
    </source>
</evidence>
<dbReference type="FunFam" id="3.40.250.10:FF:000021">
    <property type="entry name" value="M-phase inducer phosphatase cdc-25.2"/>
    <property type="match status" value="1"/>
</dbReference>
<feature type="compositionally biased region" description="Polar residues" evidence="11">
    <location>
        <begin position="280"/>
        <end position="301"/>
    </location>
</feature>
<dbReference type="InterPro" id="IPR001763">
    <property type="entry name" value="Rhodanese-like_dom"/>
</dbReference>
<comment type="function">
    <text evidence="10">Tyrosine protein phosphatase which functions as a dosage-dependent inducer of mitotic progression.</text>
</comment>
<dbReference type="GO" id="GO:0110032">
    <property type="term" value="P:positive regulation of G2/MI transition of meiotic cell cycle"/>
    <property type="evidence" value="ECO:0007669"/>
    <property type="project" value="TreeGrafter"/>
</dbReference>
<evidence type="ECO:0000256" key="4">
    <source>
        <dbReference type="ARBA" id="ARBA00022776"/>
    </source>
</evidence>
<name>A0A9W9CZ91_9PEZI</name>
<dbReference type="SMART" id="SM00450">
    <property type="entry name" value="RHOD"/>
    <property type="match status" value="1"/>
</dbReference>
<dbReference type="GO" id="GO:0005634">
    <property type="term" value="C:nucleus"/>
    <property type="evidence" value="ECO:0007669"/>
    <property type="project" value="TreeGrafter"/>
</dbReference>
<dbReference type="EMBL" id="JAPEVB010000002">
    <property type="protein sequence ID" value="KAJ4394346.1"/>
    <property type="molecule type" value="Genomic_DNA"/>
</dbReference>
<dbReference type="EC" id="3.1.3.48" evidence="2 10"/>
<reference evidence="13" key="1">
    <citation type="submission" date="2022-10" db="EMBL/GenBank/DDBJ databases">
        <title>Tapping the CABI collections for fungal endophytes: first genome assemblies for Collariella, Neodidymelliopsis, Ascochyta clinopodiicola, Didymella pomorum, Didymosphaeria variabile, Neocosmospora piperis and Neocucurbitaria cava.</title>
        <authorList>
            <person name="Hill R."/>
        </authorList>
    </citation>
    <scope>NUCLEOTIDE SEQUENCE</scope>
    <source>
        <strain evidence="13">IMI 355082</strain>
    </source>
</reference>
<dbReference type="OrthoDB" id="26523at2759"/>
<evidence type="ECO:0000256" key="9">
    <source>
        <dbReference type="ARBA" id="ARBA00067190"/>
    </source>
</evidence>
<keyword evidence="3 10" id="KW-0132">Cell division</keyword>
<evidence type="ECO:0000259" key="12">
    <source>
        <dbReference type="PROSITE" id="PS50206"/>
    </source>
</evidence>
<dbReference type="GO" id="GO:0010971">
    <property type="term" value="P:positive regulation of G2/M transition of mitotic cell cycle"/>
    <property type="evidence" value="ECO:0007669"/>
    <property type="project" value="TreeGrafter"/>
</dbReference>
<evidence type="ECO:0000256" key="6">
    <source>
        <dbReference type="ARBA" id="ARBA00022912"/>
    </source>
</evidence>
<dbReference type="InterPro" id="IPR036873">
    <property type="entry name" value="Rhodanese-like_dom_sf"/>
</dbReference>
<protein>
    <recommendedName>
        <fullName evidence="9 10">M-phase inducer phosphatase</fullName>
        <ecNumber evidence="2 10">3.1.3.48</ecNumber>
    </recommendedName>
</protein>
<dbReference type="SUPFAM" id="SSF52821">
    <property type="entry name" value="Rhodanese/Cell cycle control phosphatase"/>
    <property type="match status" value="1"/>
</dbReference>
<feature type="domain" description="Rhodanese" evidence="12">
    <location>
        <begin position="384"/>
        <end position="488"/>
    </location>
</feature>
<evidence type="ECO:0000313" key="14">
    <source>
        <dbReference type="Proteomes" id="UP001140453"/>
    </source>
</evidence>
<evidence type="ECO:0000256" key="5">
    <source>
        <dbReference type="ARBA" id="ARBA00022801"/>
    </source>
</evidence>
<organism evidence="13 14">
    <name type="scientific">Gnomoniopsis smithogilvyi</name>
    <dbReference type="NCBI Taxonomy" id="1191159"/>
    <lineage>
        <taxon>Eukaryota</taxon>
        <taxon>Fungi</taxon>
        <taxon>Dikarya</taxon>
        <taxon>Ascomycota</taxon>
        <taxon>Pezizomycotina</taxon>
        <taxon>Sordariomycetes</taxon>
        <taxon>Sordariomycetidae</taxon>
        <taxon>Diaporthales</taxon>
        <taxon>Gnomoniaceae</taxon>
        <taxon>Gnomoniopsis</taxon>
    </lineage>
</organism>
<evidence type="ECO:0000256" key="10">
    <source>
        <dbReference type="RuleBase" id="RU368028"/>
    </source>
</evidence>
<proteinExistence type="inferred from homology"/>
<comment type="similarity">
    <text evidence="1 10">Belongs to the MPI phosphatase family.</text>
</comment>
<dbReference type="PANTHER" id="PTHR10828">
    <property type="entry name" value="M-PHASE INDUCER PHOSPHATASE DUAL SPECIFICITY PHOSPHATASE CDC25"/>
    <property type="match status" value="1"/>
</dbReference>
<dbReference type="CDD" id="cd01530">
    <property type="entry name" value="Cdc25"/>
    <property type="match status" value="1"/>
</dbReference>
<dbReference type="PANTHER" id="PTHR10828:SF17">
    <property type="entry name" value="PROTEIN-TYROSINE-PHOSPHATASE"/>
    <property type="match status" value="1"/>
</dbReference>